<dbReference type="Pfam" id="PF00814">
    <property type="entry name" value="TsaD"/>
    <property type="match status" value="1"/>
</dbReference>
<comment type="caution">
    <text evidence="2">The sequence shown here is derived from an EMBL/GenBank/DDBJ whole genome shotgun (WGS) entry which is preliminary data.</text>
</comment>
<proteinExistence type="predicted"/>
<evidence type="ECO:0000313" key="3">
    <source>
        <dbReference type="Proteomes" id="UP001476282"/>
    </source>
</evidence>
<reference evidence="2 3" key="1">
    <citation type="submission" date="2024-02" db="EMBL/GenBank/DDBJ databases">
        <title>Haloferula sargassicola NBRC 104335.</title>
        <authorList>
            <person name="Ichikawa N."/>
            <person name="Katano-Makiyama Y."/>
            <person name="Hidaka K."/>
        </authorList>
    </citation>
    <scope>NUCLEOTIDE SEQUENCE [LARGE SCALE GENOMIC DNA]</scope>
    <source>
        <strain evidence="2 3">NBRC 104335</strain>
    </source>
</reference>
<protein>
    <recommendedName>
        <fullName evidence="1">Gcp-like domain-containing protein</fullName>
    </recommendedName>
</protein>
<evidence type="ECO:0000259" key="1">
    <source>
        <dbReference type="Pfam" id="PF00814"/>
    </source>
</evidence>
<accession>A0ABP9UID9</accession>
<keyword evidence="3" id="KW-1185">Reference proteome</keyword>
<dbReference type="InterPro" id="IPR022496">
    <property type="entry name" value="T6A_TsaB"/>
</dbReference>
<dbReference type="NCBIfam" id="TIGR03725">
    <property type="entry name" value="T6A_YeaZ"/>
    <property type="match status" value="1"/>
</dbReference>
<organism evidence="2 3">
    <name type="scientific">Haloferula sargassicola</name>
    <dbReference type="NCBI Taxonomy" id="490096"/>
    <lineage>
        <taxon>Bacteria</taxon>
        <taxon>Pseudomonadati</taxon>
        <taxon>Verrucomicrobiota</taxon>
        <taxon>Verrucomicrobiia</taxon>
        <taxon>Verrucomicrobiales</taxon>
        <taxon>Verrucomicrobiaceae</taxon>
        <taxon>Haloferula</taxon>
    </lineage>
</organism>
<dbReference type="Gene3D" id="3.30.420.40">
    <property type="match status" value="2"/>
</dbReference>
<sequence length="215" mass="23091">MPLLLAIESSTNRASLALFRDGVCVFEGGFESDRNHNSLLFDPLEKALARLEGERLDEVVIGTGPGSYSGTRVGIAAGQGVALVHGCPAVGLSSLLATPVRRGFAIGDARRGSAWWATVGDGLPQPELIDPAELASRLRDQPAVFSFENVTRLGLPAELEVAHQEPTAPRLAEAWLALPEETKARLRAEAPQPAYLRPPHITEAKKGHPLLRKKE</sequence>
<evidence type="ECO:0000313" key="2">
    <source>
        <dbReference type="EMBL" id="GAA5481122.1"/>
    </source>
</evidence>
<dbReference type="InterPro" id="IPR043129">
    <property type="entry name" value="ATPase_NBD"/>
</dbReference>
<dbReference type="Proteomes" id="UP001476282">
    <property type="component" value="Unassembled WGS sequence"/>
</dbReference>
<dbReference type="InterPro" id="IPR000905">
    <property type="entry name" value="Gcp-like_dom"/>
</dbReference>
<feature type="domain" description="Gcp-like" evidence="1">
    <location>
        <begin position="32"/>
        <end position="98"/>
    </location>
</feature>
<gene>
    <name evidence="2" type="ORF">Hsar01_00329</name>
</gene>
<name>A0ABP9UID9_9BACT</name>
<dbReference type="RefSeq" id="WP_353565279.1">
    <property type="nucleotide sequence ID" value="NZ_BAABRI010000002.1"/>
</dbReference>
<dbReference type="SUPFAM" id="SSF53067">
    <property type="entry name" value="Actin-like ATPase domain"/>
    <property type="match status" value="1"/>
</dbReference>
<dbReference type="EMBL" id="BAABRI010000002">
    <property type="protein sequence ID" value="GAA5481122.1"/>
    <property type="molecule type" value="Genomic_DNA"/>
</dbReference>